<dbReference type="Proteomes" id="UP001194696">
    <property type="component" value="Unassembled WGS sequence"/>
</dbReference>
<name>A0ABQ7JJ60_9FUNG</name>
<dbReference type="SMART" id="SM00367">
    <property type="entry name" value="LRR_CC"/>
    <property type="match status" value="2"/>
</dbReference>
<accession>A0ABQ7JJ60</accession>
<keyword evidence="3" id="KW-1185">Reference proteome</keyword>
<feature type="non-terminal residue" evidence="2">
    <location>
        <position position="1"/>
    </location>
</feature>
<dbReference type="SUPFAM" id="SSF52047">
    <property type="entry name" value="RNI-like"/>
    <property type="match status" value="1"/>
</dbReference>
<comment type="caution">
    <text evidence="2">The sequence shown here is derived from an EMBL/GenBank/DDBJ whole genome shotgun (WGS) entry which is preliminary data.</text>
</comment>
<reference evidence="2 3" key="1">
    <citation type="journal article" date="2020" name="Fungal Divers.">
        <title>Resolving the Mortierellaceae phylogeny through synthesis of multi-gene phylogenetics and phylogenomics.</title>
        <authorList>
            <person name="Vandepol N."/>
            <person name="Liber J."/>
            <person name="Desiro A."/>
            <person name="Na H."/>
            <person name="Kennedy M."/>
            <person name="Barry K."/>
            <person name="Grigoriev I.V."/>
            <person name="Miller A.N."/>
            <person name="O'Donnell K."/>
            <person name="Stajich J.E."/>
            <person name="Bonito G."/>
        </authorList>
    </citation>
    <scope>NUCLEOTIDE SEQUENCE [LARGE SCALE GENOMIC DNA]</scope>
    <source>
        <strain evidence="2 3">AD045</strain>
    </source>
</reference>
<dbReference type="InterPro" id="IPR032675">
    <property type="entry name" value="LRR_dom_sf"/>
</dbReference>
<proteinExistence type="predicted"/>
<dbReference type="Gene3D" id="3.80.10.10">
    <property type="entry name" value="Ribonuclease Inhibitor"/>
    <property type="match status" value="1"/>
</dbReference>
<feature type="compositionally biased region" description="Gly residues" evidence="1">
    <location>
        <begin position="69"/>
        <end position="84"/>
    </location>
</feature>
<dbReference type="InterPro" id="IPR006553">
    <property type="entry name" value="Leu-rich_rpt_Cys-con_subtyp"/>
</dbReference>
<sequence>HLNIAFCFEVTDTGLVALLTQGCPDLQDLDITGVTQVSDTSILAIGKSCRRFRQLIMVDERHRTNPGGATVGSGGGGGGGGGGQWSSQNPLITDEILNQFPWGVRIVQRREELQGQRKSPRIF</sequence>
<protein>
    <submittedName>
        <fullName evidence="2">Uncharacterized protein</fullName>
    </submittedName>
</protein>
<evidence type="ECO:0000313" key="2">
    <source>
        <dbReference type="EMBL" id="KAG0276101.1"/>
    </source>
</evidence>
<feature type="region of interest" description="Disordered" evidence="1">
    <location>
        <begin position="63"/>
        <end position="88"/>
    </location>
</feature>
<dbReference type="EMBL" id="JAAAIM010001747">
    <property type="protein sequence ID" value="KAG0276101.1"/>
    <property type="molecule type" value="Genomic_DNA"/>
</dbReference>
<evidence type="ECO:0000256" key="1">
    <source>
        <dbReference type="SAM" id="MobiDB-lite"/>
    </source>
</evidence>
<gene>
    <name evidence="2" type="ORF">BGZ96_003462</name>
</gene>
<organism evidence="2 3">
    <name type="scientific">Linnemannia gamsii</name>
    <dbReference type="NCBI Taxonomy" id="64522"/>
    <lineage>
        <taxon>Eukaryota</taxon>
        <taxon>Fungi</taxon>
        <taxon>Fungi incertae sedis</taxon>
        <taxon>Mucoromycota</taxon>
        <taxon>Mortierellomycotina</taxon>
        <taxon>Mortierellomycetes</taxon>
        <taxon>Mortierellales</taxon>
        <taxon>Mortierellaceae</taxon>
        <taxon>Linnemannia</taxon>
    </lineage>
</organism>
<evidence type="ECO:0000313" key="3">
    <source>
        <dbReference type="Proteomes" id="UP001194696"/>
    </source>
</evidence>